<dbReference type="Proteomes" id="UP000253664">
    <property type="component" value="Unassembled WGS sequence"/>
</dbReference>
<feature type="domain" description="Rhamnogalacturonase A/B/Epimerase-like pectate lyase" evidence="2">
    <location>
        <begin position="56"/>
        <end position="281"/>
    </location>
</feature>
<protein>
    <recommendedName>
        <fullName evidence="2">Rhamnogalacturonase A/B/Epimerase-like pectate lyase domain-containing protein</fullName>
    </recommendedName>
</protein>
<evidence type="ECO:0000313" key="4">
    <source>
        <dbReference type="Proteomes" id="UP000253664"/>
    </source>
</evidence>
<dbReference type="InterPro" id="IPR011050">
    <property type="entry name" value="Pectin_lyase_fold/virulence"/>
</dbReference>
<dbReference type="STRING" id="1330021.A0A367LQG6"/>
<dbReference type="InterPro" id="IPR024535">
    <property type="entry name" value="RHGA/B-epi-like_pectate_lyase"/>
</dbReference>
<keyword evidence="1" id="KW-0732">Signal</keyword>
<gene>
    <name evidence="3" type="ORF">L249_1734</name>
</gene>
<proteinExistence type="predicted"/>
<dbReference type="PANTHER" id="PTHR33928">
    <property type="entry name" value="POLYGALACTURONASE QRT3"/>
    <property type="match status" value="1"/>
</dbReference>
<dbReference type="CDD" id="cd23668">
    <property type="entry name" value="GH55_beta13glucanase-like"/>
    <property type="match status" value="1"/>
</dbReference>
<name>A0A367LQG6_9HYPO</name>
<dbReference type="InterPro" id="IPR039279">
    <property type="entry name" value="QRT3-like"/>
</dbReference>
<comment type="caution">
    <text evidence="3">The sequence shown here is derived from an EMBL/GenBank/DDBJ whole genome shotgun (WGS) entry which is preliminary data.</text>
</comment>
<organism evidence="3 4">
    <name type="scientific">Ophiocordyceps polyrhachis-furcata BCC 54312</name>
    <dbReference type="NCBI Taxonomy" id="1330021"/>
    <lineage>
        <taxon>Eukaryota</taxon>
        <taxon>Fungi</taxon>
        <taxon>Dikarya</taxon>
        <taxon>Ascomycota</taxon>
        <taxon>Pezizomycotina</taxon>
        <taxon>Sordariomycetes</taxon>
        <taxon>Hypocreomycetidae</taxon>
        <taxon>Hypocreales</taxon>
        <taxon>Ophiocordycipitaceae</taxon>
        <taxon>Ophiocordyceps</taxon>
    </lineage>
</organism>
<dbReference type="EMBL" id="LKCN02000001">
    <property type="protein sequence ID" value="RCI16482.1"/>
    <property type="molecule type" value="Genomic_DNA"/>
</dbReference>
<dbReference type="Pfam" id="PF12708">
    <property type="entry name" value="Pect-lyase_RHGA_epim"/>
    <property type="match status" value="2"/>
</dbReference>
<sequence length="773" mass="84184">MALRTLLTASVLALGLVSPVQASVDRRQNDSCEWWMSSIKRQGSAPYVEDASYPVFRNVADFNATGDGQTDDTAAINAAINYGGRCGVGCPSSTTRPAIVYFPPGVYRVSDSIVQTYHTQFIGHVRKPPTIKADKTFKDASFVIDGSPYQPDGNLTWKATDNFFRSIRNLVIDMTEVEGKTISGIHWPVGQATSIQNVVFNMAPYQDESTVQQGLFIEEGSGGFLADLVFNGGKYGMAVGSQQFTSRNLVFKGCQTAIHMYWTWQWIFHGVSIDSCEVGIELPAPVGSVMLIDSNISNTKTGIVTAYDATQPFTNGSLVLENVDMSTNVSAAIKKNESVILEAGSNIAFWAQGRSYVGDKGESVQGPMPAAVRPRALTDDNGRLFTRKRPQYNMVPASKFVSVKSAGAKGDGVTDDTQAIQAAFENIGQDEIVYFDHGVYLVTDTVQIPPNVKIVGEVWPVIMAGGNSAFKDQANPKPVFQVGQEGNMGNVEIQELVFQTSGAQPGAILMEFNVAGETKGAAALFDVHFRLGGSQGSDLQLEQCKREPGSKEIKENCLTAFQLMHVTKHASVYVENSWMWTSDHDLDAPNPKADPDAVQITVYTGRGLLVESTAGSWFWGTSSEHNVLYNYLLNGAEDVFLGLIQAETPYYQGNPLAPLPFKPHADYSDPDFSECSPDEPKCARSWGLRVDKSKGVSVYGSGLYNFFDDYDKQCQDERWCQDSMISVSSSSVDFYGISTSASRNMIVLDGKPAAVEADNVNNFCSTVAVFRTS</sequence>
<evidence type="ECO:0000313" key="3">
    <source>
        <dbReference type="EMBL" id="RCI16482.1"/>
    </source>
</evidence>
<dbReference type="FunFam" id="2.160.20.10:FF:000023">
    <property type="entry name" value="Exo-beta-1,3-glucanase Exg0"/>
    <property type="match status" value="1"/>
</dbReference>
<dbReference type="AlphaFoldDB" id="A0A367LQG6"/>
<dbReference type="SUPFAM" id="SSF51126">
    <property type="entry name" value="Pectin lyase-like"/>
    <property type="match status" value="2"/>
</dbReference>
<feature type="domain" description="Rhamnogalacturonase A/B/Epimerase-like pectate lyase" evidence="2">
    <location>
        <begin position="400"/>
        <end position="525"/>
    </location>
</feature>
<reference evidence="3 4" key="1">
    <citation type="journal article" date="2015" name="BMC Genomics">
        <title>Insights from the genome of Ophiocordyceps polyrhachis-furcata to pathogenicity and host specificity in insect fungi.</title>
        <authorList>
            <person name="Wichadakul D."/>
            <person name="Kobmoo N."/>
            <person name="Ingsriswang S."/>
            <person name="Tangphatsornruang S."/>
            <person name="Chantasingh D."/>
            <person name="Luangsa-ard J.J."/>
            <person name="Eurwilaichitr L."/>
        </authorList>
    </citation>
    <scope>NUCLEOTIDE SEQUENCE [LARGE SCALE GENOMIC DNA]</scope>
    <source>
        <strain evidence="3 4">BCC 54312</strain>
    </source>
</reference>
<evidence type="ECO:0000259" key="2">
    <source>
        <dbReference type="Pfam" id="PF12708"/>
    </source>
</evidence>
<accession>A0A367LQG6</accession>
<feature type="chain" id="PRO_5016834912" description="Rhamnogalacturonase A/B/Epimerase-like pectate lyase domain-containing protein" evidence="1">
    <location>
        <begin position="23"/>
        <end position="773"/>
    </location>
</feature>
<dbReference type="OrthoDB" id="1046782at2759"/>
<evidence type="ECO:0000256" key="1">
    <source>
        <dbReference type="SAM" id="SignalP"/>
    </source>
</evidence>
<dbReference type="InterPro" id="IPR012334">
    <property type="entry name" value="Pectin_lyas_fold"/>
</dbReference>
<dbReference type="GO" id="GO:0004650">
    <property type="term" value="F:polygalacturonase activity"/>
    <property type="evidence" value="ECO:0007669"/>
    <property type="project" value="InterPro"/>
</dbReference>
<keyword evidence="4" id="KW-1185">Reference proteome</keyword>
<feature type="signal peptide" evidence="1">
    <location>
        <begin position="1"/>
        <end position="22"/>
    </location>
</feature>
<dbReference type="PANTHER" id="PTHR33928:SF2">
    <property type="entry name" value="PECTATE LYASE SUPERFAMILY PROTEIN DOMAIN-CONTAINING PROTEIN-RELATED"/>
    <property type="match status" value="1"/>
</dbReference>
<dbReference type="Gene3D" id="2.160.20.10">
    <property type="entry name" value="Single-stranded right-handed beta-helix, Pectin lyase-like"/>
    <property type="match status" value="2"/>
</dbReference>